<dbReference type="Proteomes" id="UP000091857">
    <property type="component" value="Chromosome 4"/>
</dbReference>
<dbReference type="PANTHER" id="PTHR35296:SF8">
    <property type="entry name" value="SMALL AUXIN-UP RNA-RELATED"/>
    <property type="match status" value="1"/>
</dbReference>
<dbReference type="OrthoDB" id="1924524at2759"/>
<sequence length="125" mass="14081">MAKTSKLTKLKSAIKRWPSFTKLARTHSSIAAASNDHCSDNIIIAEEVFQAVYVGKSRRPYFLSSDTICHPLFQELIERSGGFDDGGEIVVSCEVVLFEHLLWMLQSNGSQLGSMEELAEFYYTR</sequence>
<dbReference type="GO" id="GO:0009733">
    <property type="term" value="P:response to auxin"/>
    <property type="evidence" value="ECO:0007669"/>
    <property type="project" value="InterPro"/>
</dbReference>
<dbReference type="OMA" id="LWMLKNS"/>
<dbReference type="AlphaFoldDB" id="A0A2C9W4U6"/>
<accession>A0A2C9W4U6</accession>
<proteinExistence type="inferred from homology"/>
<dbReference type="InterPro" id="IPR003676">
    <property type="entry name" value="SAUR_fam"/>
</dbReference>
<name>A0A2C9W4U6_MANES</name>
<protein>
    <recommendedName>
        <fullName evidence="4">SAUR family protein</fullName>
    </recommendedName>
</protein>
<dbReference type="EMBL" id="CM004390">
    <property type="protein sequence ID" value="OAY53259.1"/>
    <property type="molecule type" value="Genomic_DNA"/>
</dbReference>
<evidence type="ECO:0000256" key="1">
    <source>
        <dbReference type="ARBA" id="ARBA00006974"/>
    </source>
</evidence>
<evidence type="ECO:0000313" key="2">
    <source>
        <dbReference type="EMBL" id="OAY53259.1"/>
    </source>
</evidence>
<organism evidence="2 3">
    <name type="scientific">Manihot esculenta</name>
    <name type="common">Cassava</name>
    <name type="synonym">Jatropha manihot</name>
    <dbReference type="NCBI Taxonomy" id="3983"/>
    <lineage>
        <taxon>Eukaryota</taxon>
        <taxon>Viridiplantae</taxon>
        <taxon>Streptophyta</taxon>
        <taxon>Embryophyta</taxon>
        <taxon>Tracheophyta</taxon>
        <taxon>Spermatophyta</taxon>
        <taxon>Magnoliopsida</taxon>
        <taxon>eudicotyledons</taxon>
        <taxon>Gunneridae</taxon>
        <taxon>Pentapetalae</taxon>
        <taxon>rosids</taxon>
        <taxon>fabids</taxon>
        <taxon>Malpighiales</taxon>
        <taxon>Euphorbiaceae</taxon>
        <taxon>Crotonoideae</taxon>
        <taxon>Manihoteae</taxon>
        <taxon>Manihot</taxon>
    </lineage>
</organism>
<keyword evidence="3" id="KW-1185">Reference proteome</keyword>
<gene>
    <name evidence="2" type="ORF">MANES_04G149200v8</name>
</gene>
<dbReference type="Pfam" id="PF02519">
    <property type="entry name" value="Auxin_inducible"/>
    <property type="match status" value="1"/>
</dbReference>
<evidence type="ECO:0000313" key="3">
    <source>
        <dbReference type="Proteomes" id="UP000091857"/>
    </source>
</evidence>
<dbReference type="STRING" id="3983.A0A2C9W4U6"/>
<dbReference type="PANTHER" id="PTHR35296">
    <property type="entry name" value="EXPRESSED PROTEIN"/>
    <property type="match status" value="1"/>
</dbReference>
<reference evidence="3" key="1">
    <citation type="journal article" date="2016" name="Nat. Biotechnol.">
        <title>Sequencing wild and cultivated cassava and related species reveals extensive interspecific hybridization and genetic diversity.</title>
        <authorList>
            <person name="Bredeson J.V."/>
            <person name="Lyons J.B."/>
            <person name="Prochnik S.E."/>
            <person name="Wu G.A."/>
            <person name="Ha C.M."/>
            <person name="Edsinger-Gonzales E."/>
            <person name="Grimwood J."/>
            <person name="Schmutz J."/>
            <person name="Rabbi I.Y."/>
            <person name="Egesi C."/>
            <person name="Nauluvula P."/>
            <person name="Lebot V."/>
            <person name="Ndunguru J."/>
            <person name="Mkamilo G."/>
            <person name="Bart R.S."/>
            <person name="Setter T.L."/>
            <person name="Gleadow R.M."/>
            <person name="Kulakow P."/>
            <person name="Ferguson M.E."/>
            <person name="Rounsley S."/>
            <person name="Rokhsar D.S."/>
        </authorList>
    </citation>
    <scope>NUCLEOTIDE SEQUENCE [LARGE SCALE GENOMIC DNA]</scope>
    <source>
        <strain evidence="3">cv. AM560-2</strain>
    </source>
</reference>
<dbReference type="Gramene" id="Manes.04G149200.3.v8.1">
    <property type="protein sequence ID" value="Manes.04G149200.3.v8.1.CDS.1"/>
    <property type="gene ID" value="Manes.04G149200.v8.1"/>
</dbReference>
<comment type="similarity">
    <text evidence="1">Belongs to the ARG7 family.</text>
</comment>
<evidence type="ECO:0008006" key="4">
    <source>
        <dbReference type="Google" id="ProtNLM"/>
    </source>
</evidence>
<comment type="caution">
    <text evidence="2">The sequence shown here is derived from an EMBL/GenBank/DDBJ whole genome shotgun (WGS) entry which is preliminary data.</text>
</comment>